<comment type="caution">
    <text evidence="3">The sequence shown here is derived from an EMBL/GenBank/DDBJ whole genome shotgun (WGS) entry which is preliminary data.</text>
</comment>
<name>A0A7M3SUV7_9ACTN</name>
<dbReference type="Gene3D" id="3.40.50.1820">
    <property type="entry name" value="alpha/beta hydrolase"/>
    <property type="match status" value="1"/>
</dbReference>
<evidence type="ECO:0000256" key="2">
    <source>
        <dbReference type="SAM" id="SignalP"/>
    </source>
</evidence>
<dbReference type="InterPro" id="IPR050583">
    <property type="entry name" value="Mycobacterial_A85_antigen"/>
</dbReference>
<feature type="region of interest" description="Disordered" evidence="1">
    <location>
        <begin position="78"/>
        <end position="99"/>
    </location>
</feature>
<feature type="chain" id="PRO_5029588342" description="Esterase" evidence="2">
    <location>
        <begin position="28"/>
        <end position="372"/>
    </location>
</feature>
<keyword evidence="4" id="KW-1185">Reference proteome</keyword>
<feature type="region of interest" description="Disordered" evidence="1">
    <location>
        <begin position="29"/>
        <end position="48"/>
    </location>
</feature>
<dbReference type="PANTHER" id="PTHR48098">
    <property type="entry name" value="ENTEROCHELIN ESTERASE-RELATED"/>
    <property type="match status" value="1"/>
</dbReference>
<accession>A0A7M3SUV7</accession>
<keyword evidence="2" id="KW-0732">Signal</keyword>
<dbReference type="Pfam" id="PF00756">
    <property type="entry name" value="Esterase"/>
    <property type="match status" value="1"/>
</dbReference>
<dbReference type="PANTHER" id="PTHR48098:SF1">
    <property type="entry name" value="DIACYLGLYCEROL ACYLTRANSFERASE_MYCOLYLTRANSFERASE AG85A"/>
    <property type="match status" value="1"/>
</dbReference>
<reference evidence="4" key="1">
    <citation type="submission" date="2019-06" db="EMBL/GenBank/DDBJ databases">
        <title>Gordonia isolated from sludge of a wastewater treatment plant.</title>
        <authorList>
            <person name="Tamura T."/>
            <person name="Aoyama K."/>
            <person name="Kang Y."/>
            <person name="Saito S."/>
            <person name="Akiyama N."/>
            <person name="Yazawa K."/>
            <person name="Gonoi T."/>
            <person name="Mikami Y."/>
        </authorList>
    </citation>
    <scope>NUCLEOTIDE SEQUENCE [LARGE SCALE GENOMIC DNA]</scope>
    <source>
        <strain evidence="4">NBRC 107697</strain>
    </source>
</reference>
<protein>
    <recommendedName>
        <fullName evidence="5">Esterase</fullName>
    </recommendedName>
</protein>
<dbReference type="SUPFAM" id="SSF53474">
    <property type="entry name" value="alpha/beta-Hydrolases"/>
    <property type="match status" value="1"/>
</dbReference>
<evidence type="ECO:0008006" key="5">
    <source>
        <dbReference type="Google" id="ProtNLM"/>
    </source>
</evidence>
<dbReference type="InterPro" id="IPR000801">
    <property type="entry name" value="Esterase-like"/>
</dbReference>
<feature type="signal peptide" evidence="2">
    <location>
        <begin position="1"/>
        <end position="27"/>
    </location>
</feature>
<evidence type="ECO:0000313" key="4">
    <source>
        <dbReference type="Proteomes" id="UP000444980"/>
    </source>
</evidence>
<dbReference type="AlphaFoldDB" id="A0A7M3SUV7"/>
<dbReference type="EMBL" id="BJOU01000001">
    <property type="protein sequence ID" value="GED96431.1"/>
    <property type="molecule type" value="Genomic_DNA"/>
</dbReference>
<evidence type="ECO:0000256" key="1">
    <source>
        <dbReference type="SAM" id="MobiDB-lite"/>
    </source>
</evidence>
<organism evidence="3 4">
    <name type="scientific">Gordonia crocea</name>
    <dbReference type="NCBI Taxonomy" id="589162"/>
    <lineage>
        <taxon>Bacteria</taxon>
        <taxon>Bacillati</taxon>
        <taxon>Actinomycetota</taxon>
        <taxon>Actinomycetes</taxon>
        <taxon>Mycobacteriales</taxon>
        <taxon>Gordoniaceae</taxon>
        <taxon>Gordonia</taxon>
    </lineage>
</organism>
<gene>
    <name evidence="3" type="ORF">nbrc107697_04700</name>
</gene>
<evidence type="ECO:0000313" key="3">
    <source>
        <dbReference type="EMBL" id="GED96431.1"/>
    </source>
</evidence>
<dbReference type="GO" id="GO:0016747">
    <property type="term" value="F:acyltransferase activity, transferring groups other than amino-acyl groups"/>
    <property type="evidence" value="ECO:0007669"/>
    <property type="project" value="TreeGrafter"/>
</dbReference>
<dbReference type="InterPro" id="IPR029058">
    <property type="entry name" value="AB_hydrolase_fold"/>
</dbReference>
<sequence>MLNPFMRIGVAVATTLTAGLTIGIAVADGAPPPPRPHGPKAGPPPAISRIVSVTPFKGRERLRVFSAAMEREVVVDLQRPTEAPRDGKPARPRPGKRPTIYLLDGAEAHDTESGWYSETQLGEIASKTDVNVVTPVGDPHSYYTDWKSVDPGMGNKKFMWETFLTRELPPLLAKQFGSTGPAAIAGASMGGLAALTLATRFPRQYRAVGGFSDCANVSSPENQFLTQWDISRGGGNSMNMWGKFDDPQWRAHDPFVNAARLRGTTVYLSAGSGMPGRYNKVAADPLDTSIKGAFLEFGSAVCTGRMTAALKKLGIPFHGSVKASGTHRWEYWRDELIIAWPILMKAIGARITGPLPPAPESRLADAFGSAGS</sequence>
<proteinExistence type="predicted"/>
<dbReference type="Proteomes" id="UP000444980">
    <property type="component" value="Unassembled WGS sequence"/>
</dbReference>
<feature type="compositionally biased region" description="Pro residues" evidence="1">
    <location>
        <begin position="30"/>
        <end position="46"/>
    </location>
</feature>
<dbReference type="RefSeq" id="WP_228460640.1">
    <property type="nucleotide sequence ID" value="NZ_BJOU01000001.1"/>
</dbReference>